<dbReference type="Pfam" id="PF00072">
    <property type="entry name" value="Response_reg"/>
    <property type="match status" value="1"/>
</dbReference>
<evidence type="ECO:0000256" key="7">
    <source>
        <dbReference type="ARBA" id="ARBA00023163"/>
    </source>
</evidence>
<evidence type="ECO:0000256" key="6">
    <source>
        <dbReference type="ARBA" id="ARBA00023125"/>
    </source>
</evidence>
<dbReference type="InterPro" id="IPR009057">
    <property type="entry name" value="Homeodomain-like_sf"/>
</dbReference>
<protein>
    <submittedName>
        <fullName evidence="12">Helix-turn-helix domain-containing protein</fullName>
    </submittedName>
</protein>
<feature type="domain" description="HTH araC/xylS-type" evidence="10">
    <location>
        <begin position="439"/>
        <end position="537"/>
    </location>
</feature>
<keyword evidence="4" id="KW-0902">Two-component regulatory system</keyword>
<dbReference type="RefSeq" id="WP_341415801.1">
    <property type="nucleotide sequence ID" value="NZ_JBBPCC010000007.1"/>
</dbReference>
<keyword evidence="9" id="KW-0175">Coiled coil</keyword>
<feature type="coiled-coil region" evidence="9">
    <location>
        <begin position="107"/>
        <end position="134"/>
    </location>
</feature>
<dbReference type="SMART" id="SM00448">
    <property type="entry name" value="REC"/>
    <property type="match status" value="1"/>
</dbReference>
<dbReference type="InterPro" id="IPR011006">
    <property type="entry name" value="CheY-like_superfamily"/>
</dbReference>
<evidence type="ECO:0000256" key="1">
    <source>
        <dbReference type="ARBA" id="ARBA00004496"/>
    </source>
</evidence>
<dbReference type="EMBL" id="JBBPCC010000007">
    <property type="protein sequence ID" value="MEK8128711.1"/>
    <property type="molecule type" value="Genomic_DNA"/>
</dbReference>
<dbReference type="Gene3D" id="1.10.10.60">
    <property type="entry name" value="Homeodomain-like"/>
    <property type="match status" value="2"/>
</dbReference>
<dbReference type="InterPro" id="IPR020449">
    <property type="entry name" value="Tscrpt_reg_AraC-type_HTH"/>
</dbReference>
<keyword evidence="13" id="KW-1185">Reference proteome</keyword>
<evidence type="ECO:0000256" key="8">
    <source>
        <dbReference type="PROSITE-ProRule" id="PRU00169"/>
    </source>
</evidence>
<dbReference type="InterPro" id="IPR018060">
    <property type="entry name" value="HTH_AraC"/>
</dbReference>
<dbReference type="PROSITE" id="PS50110">
    <property type="entry name" value="RESPONSE_REGULATORY"/>
    <property type="match status" value="1"/>
</dbReference>
<dbReference type="SUPFAM" id="SSF46689">
    <property type="entry name" value="Homeodomain-like"/>
    <property type="match status" value="2"/>
</dbReference>
<feature type="modified residue" description="4-aspartylphosphate" evidence="8">
    <location>
        <position position="55"/>
    </location>
</feature>
<evidence type="ECO:0000259" key="10">
    <source>
        <dbReference type="PROSITE" id="PS01124"/>
    </source>
</evidence>
<keyword evidence="5" id="KW-0805">Transcription regulation</keyword>
<dbReference type="Proteomes" id="UP001469365">
    <property type="component" value="Unassembled WGS sequence"/>
</dbReference>
<dbReference type="PROSITE" id="PS01124">
    <property type="entry name" value="HTH_ARAC_FAMILY_2"/>
    <property type="match status" value="1"/>
</dbReference>
<evidence type="ECO:0000313" key="13">
    <source>
        <dbReference type="Proteomes" id="UP001469365"/>
    </source>
</evidence>
<evidence type="ECO:0000256" key="4">
    <source>
        <dbReference type="ARBA" id="ARBA00023012"/>
    </source>
</evidence>
<sequence>MYKVLLADDDYPVIEFLIQEIPWAELNLQLIGYAEDGLSALSKAQEEMPDLLITDIGMPGMDGLELTQQLKQLNPALRTVVLTCHDEFQYTRQAVKLNVQDYVLKESMEIEEIIDILQKLLQQLDEDREEARINQSLLKSFEQNQDVLKEKLMSNLMLSPIISEADWQREFEKFHVDFSNTRYVPVILYINQYEQQLKRFQSDELLMYPVLNVVEELIRRERNAVCFSLGSRELLLLFHTGDMKRSDTAAFDKKPLRDIQSALSSYVKIKGSFIVGEQYCDSIKLLKKHVQAMMELSEQRFYLPDSIIIRADQLNISFAGEDMFQYYSETSESLGKLLMNESKEPIDGAISELFRFVRERRFHPEELKSFILRLVMDQYVKVRSSAQYFDFTLSKELLHQTVLSMESLHQLEAWLASYWKSLLESISIMSKRSRRMEIIKAQKYVLTHLDRKITLEEVSDMLHLNQAYFSRLYKKETQESFIQYVTRMKMEKAREWLETTNKTVEEIAYQLGYDNKSYFNKCFRSIYHMSPSELQAGPVNS</sequence>
<proteinExistence type="predicted"/>
<dbReference type="Gene3D" id="3.40.50.2300">
    <property type="match status" value="1"/>
</dbReference>
<dbReference type="Pfam" id="PF12833">
    <property type="entry name" value="HTH_18"/>
    <property type="match status" value="1"/>
</dbReference>
<organism evidence="12 13">
    <name type="scientific">Paenibacillus filicis</name>
    <dbReference type="NCBI Taxonomy" id="669464"/>
    <lineage>
        <taxon>Bacteria</taxon>
        <taxon>Bacillati</taxon>
        <taxon>Bacillota</taxon>
        <taxon>Bacilli</taxon>
        <taxon>Bacillales</taxon>
        <taxon>Paenibacillaceae</taxon>
        <taxon>Paenibacillus</taxon>
    </lineage>
</organism>
<keyword evidence="7" id="KW-0804">Transcription</keyword>
<gene>
    <name evidence="12" type="ORF">WMW72_12425</name>
</gene>
<dbReference type="InterPro" id="IPR001789">
    <property type="entry name" value="Sig_transdc_resp-reg_receiver"/>
</dbReference>
<dbReference type="PANTHER" id="PTHR42713:SF3">
    <property type="entry name" value="TRANSCRIPTIONAL REGULATORY PROTEIN HPTR"/>
    <property type="match status" value="1"/>
</dbReference>
<evidence type="ECO:0000256" key="5">
    <source>
        <dbReference type="ARBA" id="ARBA00023015"/>
    </source>
</evidence>
<dbReference type="CDD" id="cd17536">
    <property type="entry name" value="REC_YesN-like"/>
    <property type="match status" value="1"/>
</dbReference>
<dbReference type="PRINTS" id="PR00032">
    <property type="entry name" value="HTHARAC"/>
</dbReference>
<accession>A0ABU9DIN8</accession>
<evidence type="ECO:0000256" key="2">
    <source>
        <dbReference type="ARBA" id="ARBA00022490"/>
    </source>
</evidence>
<dbReference type="PANTHER" id="PTHR42713">
    <property type="entry name" value="HISTIDINE KINASE-RELATED"/>
    <property type="match status" value="1"/>
</dbReference>
<reference evidence="12 13" key="1">
    <citation type="submission" date="2024-04" db="EMBL/GenBank/DDBJ databases">
        <title>draft genome sequnece of Paenibacillus filicis.</title>
        <authorList>
            <person name="Kim D.-U."/>
        </authorList>
    </citation>
    <scope>NUCLEOTIDE SEQUENCE [LARGE SCALE GENOMIC DNA]</scope>
    <source>
        <strain evidence="12 13">KACC14197</strain>
    </source>
</reference>
<dbReference type="InterPro" id="IPR051552">
    <property type="entry name" value="HptR"/>
</dbReference>
<evidence type="ECO:0000259" key="11">
    <source>
        <dbReference type="PROSITE" id="PS50110"/>
    </source>
</evidence>
<name>A0ABU9DIN8_9BACL</name>
<evidence type="ECO:0000256" key="9">
    <source>
        <dbReference type="SAM" id="Coils"/>
    </source>
</evidence>
<evidence type="ECO:0000256" key="3">
    <source>
        <dbReference type="ARBA" id="ARBA00022553"/>
    </source>
</evidence>
<feature type="domain" description="Response regulatory" evidence="11">
    <location>
        <begin position="3"/>
        <end position="120"/>
    </location>
</feature>
<keyword evidence="3 8" id="KW-0597">Phosphoprotein</keyword>
<evidence type="ECO:0000313" key="12">
    <source>
        <dbReference type="EMBL" id="MEK8128711.1"/>
    </source>
</evidence>
<comment type="caution">
    <text evidence="12">The sequence shown here is derived from an EMBL/GenBank/DDBJ whole genome shotgun (WGS) entry which is preliminary data.</text>
</comment>
<keyword evidence="6" id="KW-0238">DNA-binding</keyword>
<comment type="subcellular location">
    <subcellularLocation>
        <location evidence="1">Cytoplasm</location>
    </subcellularLocation>
</comment>
<dbReference type="SUPFAM" id="SSF52172">
    <property type="entry name" value="CheY-like"/>
    <property type="match status" value="1"/>
</dbReference>
<keyword evidence="2" id="KW-0963">Cytoplasm</keyword>
<dbReference type="SMART" id="SM00342">
    <property type="entry name" value="HTH_ARAC"/>
    <property type="match status" value="1"/>
</dbReference>